<dbReference type="OrthoDB" id="1667587at2759"/>
<proteinExistence type="predicted"/>
<dbReference type="STRING" id="181874.A0A409YYY9"/>
<gene>
    <name evidence="4" type="ORF">CVT24_001236</name>
</gene>
<accession>A0A409YYY9</accession>
<reference evidence="4 5" key="1">
    <citation type="journal article" date="2018" name="Evol. Lett.">
        <title>Horizontal gene cluster transfer increased hallucinogenic mushroom diversity.</title>
        <authorList>
            <person name="Reynolds H.T."/>
            <person name="Vijayakumar V."/>
            <person name="Gluck-Thaler E."/>
            <person name="Korotkin H.B."/>
            <person name="Matheny P.B."/>
            <person name="Slot J.C."/>
        </authorList>
    </citation>
    <scope>NUCLEOTIDE SEQUENCE [LARGE SCALE GENOMIC DNA]</scope>
    <source>
        <strain evidence="4 5">2629</strain>
    </source>
</reference>
<protein>
    <submittedName>
        <fullName evidence="4">Uncharacterized protein</fullName>
    </submittedName>
</protein>
<evidence type="ECO:0000256" key="3">
    <source>
        <dbReference type="SAM" id="MobiDB-lite"/>
    </source>
</evidence>
<sequence length="153" mass="16709">MPALEGGYEAFVEKKKSGGSVSSLKRKSLQLSKTLTSSMGGYLPNSITEMWEPTRDFAYLRLPGGGGRTVVGMSGTMPHVMVISSDGYFYSYSIDLEKGGECSLLKQYSLLDSSDELVGLEQRGQLSRYSQGKGAIARKRESKAEKPGYRNES</sequence>
<dbReference type="Proteomes" id="UP000284842">
    <property type="component" value="Unassembled WGS sequence"/>
</dbReference>
<keyword evidence="1" id="KW-0853">WD repeat</keyword>
<dbReference type="AlphaFoldDB" id="A0A409YYY9"/>
<dbReference type="Pfam" id="PF21032">
    <property type="entry name" value="PROPPIN"/>
    <property type="match status" value="1"/>
</dbReference>
<evidence type="ECO:0000256" key="1">
    <source>
        <dbReference type="ARBA" id="ARBA00022574"/>
    </source>
</evidence>
<keyword evidence="5" id="KW-1185">Reference proteome</keyword>
<name>A0A409YYY9_9AGAR</name>
<dbReference type="EMBL" id="NHTK01000069">
    <property type="protein sequence ID" value="PPR08221.1"/>
    <property type="molecule type" value="Genomic_DNA"/>
</dbReference>
<organism evidence="4 5">
    <name type="scientific">Panaeolus cyanescens</name>
    <dbReference type="NCBI Taxonomy" id="181874"/>
    <lineage>
        <taxon>Eukaryota</taxon>
        <taxon>Fungi</taxon>
        <taxon>Dikarya</taxon>
        <taxon>Basidiomycota</taxon>
        <taxon>Agaricomycotina</taxon>
        <taxon>Agaricomycetes</taxon>
        <taxon>Agaricomycetidae</taxon>
        <taxon>Agaricales</taxon>
        <taxon>Agaricineae</taxon>
        <taxon>Galeropsidaceae</taxon>
        <taxon>Panaeolus</taxon>
    </lineage>
</organism>
<comment type="caution">
    <text evidence="4">The sequence shown here is derived from an EMBL/GenBank/DDBJ whole genome shotgun (WGS) entry which is preliminary data.</text>
</comment>
<evidence type="ECO:0000256" key="2">
    <source>
        <dbReference type="ARBA" id="ARBA00022737"/>
    </source>
</evidence>
<feature type="region of interest" description="Disordered" evidence="3">
    <location>
        <begin position="128"/>
        <end position="153"/>
    </location>
</feature>
<dbReference type="InterPro" id="IPR048720">
    <property type="entry name" value="PROPPIN"/>
</dbReference>
<dbReference type="InParanoid" id="A0A409YYY9"/>
<evidence type="ECO:0000313" key="5">
    <source>
        <dbReference type="Proteomes" id="UP000284842"/>
    </source>
</evidence>
<evidence type="ECO:0000313" key="4">
    <source>
        <dbReference type="EMBL" id="PPR08221.1"/>
    </source>
</evidence>
<keyword evidence="2" id="KW-0677">Repeat</keyword>
<feature type="compositionally biased region" description="Basic and acidic residues" evidence="3">
    <location>
        <begin position="138"/>
        <end position="153"/>
    </location>
</feature>